<dbReference type="GO" id="GO:0016787">
    <property type="term" value="F:hydrolase activity"/>
    <property type="evidence" value="ECO:0007669"/>
    <property type="project" value="UniProtKB-KW"/>
</dbReference>
<proteinExistence type="predicted"/>
<dbReference type="RefSeq" id="WP_072898383.1">
    <property type="nucleotide sequence ID" value="NZ_FQWZ01000007.1"/>
</dbReference>
<dbReference type="InterPro" id="IPR050266">
    <property type="entry name" value="AB_hydrolase_sf"/>
</dbReference>
<dbReference type="SUPFAM" id="SSF53474">
    <property type="entry name" value="alpha/beta-Hydrolases"/>
    <property type="match status" value="1"/>
</dbReference>
<keyword evidence="2" id="KW-0378">Hydrolase</keyword>
<organism evidence="2 3">
    <name type="scientific">Hydrocarboniphaga daqingensis</name>
    <dbReference type="NCBI Taxonomy" id="490188"/>
    <lineage>
        <taxon>Bacteria</taxon>
        <taxon>Pseudomonadati</taxon>
        <taxon>Pseudomonadota</taxon>
        <taxon>Gammaproteobacteria</taxon>
        <taxon>Nevskiales</taxon>
        <taxon>Nevskiaceae</taxon>
        <taxon>Hydrocarboniphaga</taxon>
    </lineage>
</organism>
<protein>
    <submittedName>
        <fullName evidence="2">Lysophospholipase, alpha-beta hydrolase superfamily</fullName>
    </submittedName>
</protein>
<dbReference type="PANTHER" id="PTHR43798">
    <property type="entry name" value="MONOACYLGLYCEROL LIPASE"/>
    <property type="match status" value="1"/>
</dbReference>
<evidence type="ECO:0000313" key="3">
    <source>
        <dbReference type="Proteomes" id="UP000199758"/>
    </source>
</evidence>
<dbReference type="InterPro" id="IPR000073">
    <property type="entry name" value="AB_hydrolase_1"/>
</dbReference>
<dbReference type="Gene3D" id="3.40.50.1820">
    <property type="entry name" value="alpha/beta hydrolase"/>
    <property type="match status" value="1"/>
</dbReference>
<name>A0A1M5R2P2_9GAMM</name>
<gene>
    <name evidence="2" type="ORF">SAMN04488068_2840</name>
</gene>
<dbReference type="OrthoDB" id="4512892at2"/>
<dbReference type="Pfam" id="PF12697">
    <property type="entry name" value="Abhydrolase_6"/>
    <property type="match status" value="1"/>
</dbReference>
<dbReference type="AlphaFoldDB" id="A0A1M5R2P2"/>
<evidence type="ECO:0000259" key="1">
    <source>
        <dbReference type="Pfam" id="PF12697"/>
    </source>
</evidence>
<dbReference type="PANTHER" id="PTHR43798:SF33">
    <property type="entry name" value="HYDROLASE, PUTATIVE (AFU_ORTHOLOGUE AFUA_2G14860)-RELATED"/>
    <property type="match status" value="1"/>
</dbReference>
<accession>A0A1M5R2P2</accession>
<dbReference type="InterPro" id="IPR029058">
    <property type="entry name" value="AB_hydrolase_fold"/>
</dbReference>
<sequence>MPTSLHLPIEIALDGEAALAIAATLFEPRHANGSLLVCLPGGGMNRRYFDLLPDDGDRSFSFAQQMAARGFHVLTLDHLGIGDSSRPLDGYALDSELLAAANAQATARVRQQHPQLRHSIGVGHSMGAMLTLIQQARTRAHAGIALLGFSTRGLPDYTPPDQHTLAADPTQLREQLPTLARRIFREPYPRIGRNPQSRDIFGSRSADPRGVAALKAASDEPILPLAAYHSMLPGNVVIDAATITVPVFLAVGDRDMAGTPQQIPAAFTASPQIDLHVLPDTGHAHFLFASRAQLIERLAVWTRQTVAGRGELGA</sequence>
<keyword evidence="3" id="KW-1185">Reference proteome</keyword>
<evidence type="ECO:0000313" key="2">
    <source>
        <dbReference type="EMBL" id="SHH20053.1"/>
    </source>
</evidence>
<dbReference type="EMBL" id="FQWZ01000007">
    <property type="protein sequence ID" value="SHH20053.1"/>
    <property type="molecule type" value="Genomic_DNA"/>
</dbReference>
<dbReference type="Proteomes" id="UP000199758">
    <property type="component" value="Unassembled WGS sequence"/>
</dbReference>
<dbReference type="STRING" id="490188.SAMN04488068_2840"/>
<dbReference type="GO" id="GO:0016020">
    <property type="term" value="C:membrane"/>
    <property type="evidence" value="ECO:0007669"/>
    <property type="project" value="TreeGrafter"/>
</dbReference>
<reference evidence="2 3" key="1">
    <citation type="submission" date="2016-11" db="EMBL/GenBank/DDBJ databases">
        <authorList>
            <person name="Jaros S."/>
            <person name="Januszkiewicz K."/>
            <person name="Wedrychowicz H."/>
        </authorList>
    </citation>
    <scope>NUCLEOTIDE SEQUENCE [LARGE SCALE GENOMIC DNA]</scope>
    <source>
        <strain evidence="2 3">CGMCC 1.7049</strain>
    </source>
</reference>
<feature type="domain" description="AB hydrolase-1" evidence="1">
    <location>
        <begin position="36"/>
        <end position="287"/>
    </location>
</feature>